<evidence type="ECO:0000256" key="3">
    <source>
        <dbReference type="PROSITE-ProRule" id="PRU00023"/>
    </source>
</evidence>
<dbReference type="SUPFAM" id="SSF48403">
    <property type="entry name" value="Ankyrin repeat"/>
    <property type="match status" value="1"/>
</dbReference>
<accession>A0AAD4EVG4</accession>
<dbReference type="Gene3D" id="1.25.40.20">
    <property type="entry name" value="Ankyrin repeat-containing domain"/>
    <property type="match status" value="3"/>
</dbReference>
<dbReference type="InterPro" id="IPR002110">
    <property type="entry name" value="Ankyrin_rpt"/>
</dbReference>
<evidence type="ECO:0000256" key="4">
    <source>
        <dbReference type="SAM" id="MobiDB-lite"/>
    </source>
</evidence>
<dbReference type="AlphaFoldDB" id="A0AAD4EVG4"/>
<feature type="region of interest" description="Disordered" evidence="4">
    <location>
        <begin position="149"/>
        <end position="216"/>
    </location>
</feature>
<dbReference type="SMART" id="SM00248">
    <property type="entry name" value="ANK"/>
    <property type="match status" value="7"/>
</dbReference>
<feature type="compositionally biased region" description="Low complexity" evidence="4">
    <location>
        <begin position="567"/>
        <end position="580"/>
    </location>
</feature>
<evidence type="ECO:0000313" key="6">
    <source>
        <dbReference type="Proteomes" id="UP001197093"/>
    </source>
</evidence>
<dbReference type="Pfam" id="PF00023">
    <property type="entry name" value="Ank"/>
    <property type="match status" value="1"/>
</dbReference>
<dbReference type="EMBL" id="JAHCVI010000003">
    <property type="protein sequence ID" value="KAG7288299.1"/>
    <property type="molecule type" value="Genomic_DNA"/>
</dbReference>
<organism evidence="5 6">
    <name type="scientific">Staphylotrichum longicolle</name>
    <dbReference type="NCBI Taxonomy" id="669026"/>
    <lineage>
        <taxon>Eukaryota</taxon>
        <taxon>Fungi</taxon>
        <taxon>Dikarya</taxon>
        <taxon>Ascomycota</taxon>
        <taxon>Pezizomycotina</taxon>
        <taxon>Sordariomycetes</taxon>
        <taxon>Sordariomycetidae</taxon>
        <taxon>Sordariales</taxon>
        <taxon>Chaetomiaceae</taxon>
        <taxon>Staphylotrichum</taxon>
    </lineage>
</organism>
<dbReference type="Proteomes" id="UP001197093">
    <property type="component" value="Unassembled WGS sequence"/>
</dbReference>
<evidence type="ECO:0000256" key="2">
    <source>
        <dbReference type="ARBA" id="ARBA00023043"/>
    </source>
</evidence>
<sequence>MTTTTPAAPPASTSLGTHRDMAPRSSSHLLTALPLELLVFVIDNLDRVEDIAALALTNRRLYSAANRLLYRQAARCHDARPLAWAANRGLVSTLNMALAAGVDPNYEFVEQLSADEWERVSAAARADAAAGRPKELWAMWDFNNRPIPDAKWSPEPEVADDTTAEHAATPAPSSTAAPSPGPAAGSDLDSVVSSEEDLSHRSDATPATETSTTPTPDWVTRRYYAVHLAARGGHNEILQLLVRHGARVNVPSQRFCACTPLYGLLNALEHPEPEADRPLWSPLHTAICHSHTETAKLLLAHKASAMMETAPGDPHDTPISYSSTDAGYGATALHHAAGMGLGDLVRHILDAKIQTDINAQDHNTLTPFYFAYAHRRWTTTVPLLLSLGASIECEIKMYIPYTAITPLGEACRLGDFAAADALLDLGADATHGFVALTSGGCLTPLHMCCMRSAQPAGRGAARGQGRRRHRRRRWQRRRRRSARPGAHAHHREADRAGARLDARDCFGSTPLMAAKQACNIFALEALSIAGVDDEEKGEGHNTEMNKKKKTEKEKKGVGAAEPEAHHAPAASAPSASASSP</sequence>
<feature type="compositionally biased region" description="Low complexity" evidence="4">
    <location>
        <begin position="167"/>
        <end position="193"/>
    </location>
</feature>
<protein>
    <recommendedName>
        <fullName evidence="7">Ankyrin repeat protein</fullName>
    </recommendedName>
</protein>
<name>A0AAD4EVG4_9PEZI</name>
<feature type="region of interest" description="Disordered" evidence="4">
    <location>
        <begin position="1"/>
        <end position="22"/>
    </location>
</feature>
<dbReference type="PANTHER" id="PTHR24126">
    <property type="entry name" value="ANKYRIN REPEAT, PH AND SEC7 DOMAIN CONTAINING PROTEIN SECG-RELATED"/>
    <property type="match status" value="1"/>
</dbReference>
<feature type="compositionally biased region" description="Basic and acidic residues" evidence="4">
    <location>
        <begin position="537"/>
        <end position="566"/>
    </location>
</feature>
<evidence type="ECO:0000313" key="5">
    <source>
        <dbReference type="EMBL" id="KAG7288299.1"/>
    </source>
</evidence>
<keyword evidence="6" id="KW-1185">Reference proteome</keyword>
<feature type="compositionally biased region" description="Low complexity" evidence="4">
    <location>
        <begin position="204"/>
        <end position="216"/>
    </location>
</feature>
<feature type="region of interest" description="Disordered" evidence="4">
    <location>
        <begin position="533"/>
        <end position="580"/>
    </location>
</feature>
<reference evidence="5" key="1">
    <citation type="submission" date="2023-02" db="EMBL/GenBank/DDBJ databases">
        <authorList>
            <person name="Palmer J.M."/>
        </authorList>
    </citation>
    <scope>NUCLEOTIDE SEQUENCE</scope>
    <source>
        <strain evidence="5">FW57</strain>
    </source>
</reference>
<evidence type="ECO:0000256" key="1">
    <source>
        <dbReference type="ARBA" id="ARBA00022737"/>
    </source>
</evidence>
<feature type="region of interest" description="Disordered" evidence="4">
    <location>
        <begin position="456"/>
        <end position="495"/>
    </location>
</feature>
<feature type="compositionally biased region" description="Basic residues" evidence="4">
    <location>
        <begin position="464"/>
        <end position="490"/>
    </location>
</feature>
<keyword evidence="1" id="KW-0677">Repeat</keyword>
<dbReference type="Pfam" id="PF12796">
    <property type="entry name" value="Ank_2"/>
    <property type="match status" value="1"/>
</dbReference>
<dbReference type="InterPro" id="IPR036770">
    <property type="entry name" value="Ankyrin_rpt-contain_sf"/>
</dbReference>
<dbReference type="PROSITE" id="PS50088">
    <property type="entry name" value="ANK_REPEAT"/>
    <property type="match status" value="1"/>
</dbReference>
<dbReference type="PANTHER" id="PTHR24126:SF14">
    <property type="entry name" value="ANK_REP_REGION DOMAIN-CONTAINING PROTEIN"/>
    <property type="match status" value="1"/>
</dbReference>
<feature type="compositionally biased region" description="Low complexity" evidence="4">
    <location>
        <begin position="1"/>
        <end position="14"/>
    </location>
</feature>
<evidence type="ECO:0008006" key="7">
    <source>
        <dbReference type="Google" id="ProtNLM"/>
    </source>
</evidence>
<feature type="repeat" description="ANK" evidence="3">
    <location>
        <begin position="221"/>
        <end position="253"/>
    </location>
</feature>
<gene>
    <name evidence="5" type="ORF">NEMBOFW57_007830</name>
</gene>
<comment type="caution">
    <text evidence="5">The sequence shown here is derived from an EMBL/GenBank/DDBJ whole genome shotgun (WGS) entry which is preliminary data.</text>
</comment>
<proteinExistence type="predicted"/>
<dbReference type="PROSITE" id="PS50297">
    <property type="entry name" value="ANK_REP_REGION"/>
    <property type="match status" value="1"/>
</dbReference>
<keyword evidence="2 3" id="KW-0040">ANK repeat</keyword>